<feature type="transmembrane region" description="Helical" evidence="1">
    <location>
        <begin position="392"/>
        <end position="413"/>
    </location>
</feature>
<organism evidence="4 5">
    <name type="scientific">Zophobas morio</name>
    <dbReference type="NCBI Taxonomy" id="2755281"/>
    <lineage>
        <taxon>Eukaryota</taxon>
        <taxon>Metazoa</taxon>
        <taxon>Ecdysozoa</taxon>
        <taxon>Arthropoda</taxon>
        <taxon>Hexapoda</taxon>
        <taxon>Insecta</taxon>
        <taxon>Pterygota</taxon>
        <taxon>Neoptera</taxon>
        <taxon>Endopterygota</taxon>
        <taxon>Coleoptera</taxon>
        <taxon>Polyphaga</taxon>
        <taxon>Cucujiformia</taxon>
        <taxon>Tenebrionidae</taxon>
        <taxon>Zophobas</taxon>
    </lineage>
</organism>
<feature type="signal peptide" evidence="2">
    <location>
        <begin position="1"/>
        <end position="18"/>
    </location>
</feature>
<feature type="transmembrane region" description="Helical" evidence="1">
    <location>
        <begin position="521"/>
        <end position="542"/>
    </location>
</feature>
<feature type="chain" id="PRO_5041227218" description="Acyltransferase 3 domain-containing protein" evidence="2">
    <location>
        <begin position="19"/>
        <end position="628"/>
    </location>
</feature>
<feature type="transmembrane region" description="Helical" evidence="1">
    <location>
        <begin position="303"/>
        <end position="325"/>
    </location>
</feature>
<feature type="transmembrane region" description="Helical" evidence="1">
    <location>
        <begin position="476"/>
        <end position="505"/>
    </location>
</feature>
<keyword evidence="1" id="KW-0472">Membrane</keyword>
<evidence type="ECO:0000259" key="3">
    <source>
        <dbReference type="Pfam" id="PF01757"/>
    </source>
</evidence>
<dbReference type="PANTHER" id="PTHR11161:SF22">
    <property type="entry name" value="ACYLTRANSFERASE 3 DOMAIN-CONTAINING PROTEIN-RELATED"/>
    <property type="match status" value="1"/>
</dbReference>
<dbReference type="Proteomes" id="UP001168821">
    <property type="component" value="Unassembled WGS sequence"/>
</dbReference>
<protein>
    <recommendedName>
        <fullName evidence="3">Acyltransferase 3 domain-containing protein</fullName>
    </recommendedName>
</protein>
<feature type="domain" description="Acyltransferase 3" evidence="3">
    <location>
        <begin position="214"/>
        <end position="577"/>
    </location>
</feature>
<feature type="transmembrane region" description="Helical" evidence="1">
    <location>
        <begin position="591"/>
        <end position="611"/>
    </location>
</feature>
<proteinExistence type="predicted"/>
<accession>A0AA38MEE7</accession>
<dbReference type="InterPro" id="IPR002656">
    <property type="entry name" value="Acyl_transf_3_dom"/>
</dbReference>
<keyword evidence="5" id="KW-1185">Reference proteome</keyword>
<keyword evidence="1" id="KW-1133">Transmembrane helix</keyword>
<comment type="caution">
    <text evidence="4">The sequence shown here is derived from an EMBL/GenBank/DDBJ whole genome shotgun (WGS) entry which is preliminary data.</text>
</comment>
<feature type="transmembrane region" description="Helical" evidence="1">
    <location>
        <begin position="263"/>
        <end position="282"/>
    </location>
</feature>
<dbReference type="EMBL" id="JALNTZ010000005">
    <property type="protein sequence ID" value="KAJ3652944.1"/>
    <property type="molecule type" value="Genomic_DNA"/>
</dbReference>
<dbReference type="Pfam" id="PF01757">
    <property type="entry name" value="Acyl_transf_3"/>
    <property type="match status" value="1"/>
</dbReference>
<feature type="transmembrane region" description="Helical" evidence="1">
    <location>
        <begin position="214"/>
        <end position="231"/>
    </location>
</feature>
<dbReference type="AlphaFoldDB" id="A0AA38MEE7"/>
<dbReference type="InterPro" id="IPR052728">
    <property type="entry name" value="O2_lipid_transport_reg"/>
</dbReference>
<feature type="transmembrane region" description="Helical" evidence="1">
    <location>
        <begin position="554"/>
        <end position="571"/>
    </location>
</feature>
<gene>
    <name evidence="4" type="ORF">Zmor_018867</name>
</gene>
<reference evidence="4" key="1">
    <citation type="journal article" date="2023" name="G3 (Bethesda)">
        <title>Whole genome assemblies of Zophobas morio and Tenebrio molitor.</title>
        <authorList>
            <person name="Kaur S."/>
            <person name="Stinson S.A."/>
            <person name="diCenzo G.C."/>
        </authorList>
    </citation>
    <scope>NUCLEOTIDE SEQUENCE</scope>
    <source>
        <strain evidence="4">QUZm001</strain>
    </source>
</reference>
<evidence type="ECO:0000313" key="5">
    <source>
        <dbReference type="Proteomes" id="UP001168821"/>
    </source>
</evidence>
<sequence length="628" mass="72504">MSRDLVVILLLQISFSVSKFTDGNYDLTPDLFHLDDFDKCLYLTNSTDPAYCSLTVQLQPENPENASEAWDIIEEMSSDNRNYRHDLLRHGICTSGICSSYQGTISECLDHHYKTKYQNLGLVGRVEEMRCETRTSKHKVDATDLTISVFLGVYVAFVLSVTIWLEIVKNKSKRDTSNNRTLTRTQKCLSVFSIFDNMKIIVDVRHQDKDYMPFLQTIRFVLSVLVIFGHVKGFDKITPLLNPDSYEKEAKTWFHLFFSQGKIIVSIFFIISSWLMAIKFFRRLKAEGYVDFGYVLRSTIKRYIRFTSGQILIVALHGTLLVHLFRGPLWETIMGTEHQMCRENWWTNLLYVGNFAVSDGICLIHTWSLSVDFQLTVLGLLILWLTQKKPRYLFVACGLVITGHIIITFAYLFSNNYKFSVLFTPELTYYLRVLFVKEWQATWTTTCSNLAALGCGLCIGYFSTKYDKEKFITKKVYATLWWVITTILVVGTPLASMCSMTTWYYSHSRWFTAAYGSTDKVFFIFGIAMLIFGFSQDIGGVFKKYMESAPMYTLGQLSFGAYIIHYTFLNIEAGLRRTLHYMSDYLIVAEIMKNVTLSYLSSLILTVFVLLPMERLSKMLIVKKTKTE</sequence>
<evidence type="ECO:0000313" key="4">
    <source>
        <dbReference type="EMBL" id="KAJ3652944.1"/>
    </source>
</evidence>
<feature type="transmembrane region" description="Helical" evidence="1">
    <location>
        <begin position="145"/>
        <end position="165"/>
    </location>
</feature>
<feature type="transmembrane region" description="Helical" evidence="1">
    <location>
        <begin position="441"/>
        <end position="464"/>
    </location>
</feature>
<keyword evidence="2" id="KW-0732">Signal</keyword>
<evidence type="ECO:0000256" key="2">
    <source>
        <dbReference type="SAM" id="SignalP"/>
    </source>
</evidence>
<evidence type="ECO:0000256" key="1">
    <source>
        <dbReference type="SAM" id="Phobius"/>
    </source>
</evidence>
<feature type="transmembrane region" description="Helical" evidence="1">
    <location>
        <begin position="364"/>
        <end position="385"/>
    </location>
</feature>
<name>A0AA38MEE7_9CUCU</name>
<dbReference type="GO" id="GO:0016747">
    <property type="term" value="F:acyltransferase activity, transferring groups other than amino-acyl groups"/>
    <property type="evidence" value="ECO:0007669"/>
    <property type="project" value="InterPro"/>
</dbReference>
<keyword evidence="1" id="KW-0812">Transmembrane</keyword>
<dbReference type="PANTHER" id="PTHR11161">
    <property type="entry name" value="O-ACYLTRANSFERASE"/>
    <property type="match status" value="1"/>
</dbReference>